<proteinExistence type="predicted"/>
<dbReference type="EMBL" id="JAMSKV010000004">
    <property type="protein sequence ID" value="MCQ8277957.1"/>
    <property type="molecule type" value="Genomic_DNA"/>
</dbReference>
<sequence>MPDFQSTNGSRAVCTNTHDIAQLRRLGWREVPPARGTDADTMDERFDSRPLHVSGGLA</sequence>
<name>A0ABT1W511_9PROT</name>
<dbReference type="Proteomes" id="UP001524587">
    <property type="component" value="Unassembled WGS sequence"/>
</dbReference>
<feature type="region of interest" description="Disordered" evidence="1">
    <location>
        <begin position="31"/>
        <end position="58"/>
    </location>
</feature>
<evidence type="ECO:0000313" key="3">
    <source>
        <dbReference type="Proteomes" id="UP001524587"/>
    </source>
</evidence>
<accession>A0ABT1W511</accession>
<organism evidence="2 3">
    <name type="scientific">Endosaccharibacter trunci</name>
    <dbReference type="NCBI Taxonomy" id="2812733"/>
    <lineage>
        <taxon>Bacteria</taxon>
        <taxon>Pseudomonadati</taxon>
        <taxon>Pseudomonadota</taxon>
        <taxon>Alphaproteobacteria</taxon>
        <taxon>Acetobacterales</taxon>
        <taxon>Acetobacteraceae</taxon>
        <taxon>Endosaccharibacter</taxon>
    </lineage>
</organism>
<protein>
    <submittedName>
        <fullName evidence="2">Uncharacterized protein</fullName>
    </submittedName>
</protein>
<keyword evidence="3" id="KW-1185">Reference proteome</keyword>
<dbReference type="RefSeq" id="WP_422863422.1">
    <property type="nucleotide sequence ID" value="NZ_JAMSKV010000004.1"/>
</dbReference>
<gene>
    <name evidence="2" type="ORF">NFI95_05795</name>
</gene>
<comment type="caution">
    <text evidence="2">The sequence shown here is derived from an EMBL/GenBank/DDBJ whole genome shotgun (WGS) entry which is preliminary data.</text>
</comment>
<evidence type="ECO:0000256" key="1">
    <source>
        <dbReference type="SAM" id="MobiDB-lite"/>
    </source>
</evidence>
<reference evidence="2 3" key="1">
    <citation type="submission" date="2022-06" db="EMBL/GenBank/DDBJ databases">
        <title>Endosaccharibacter gen. nov., sp. nov., endophytic bacteria isolated from sugarcane.</title>
        <authorList>
            <person name="Pitiwittayakul N."/>
            <person name="Yukphan P."/>
            <person name="Charoenyingcharoen P."/>
            <person name="Tanasupawat S."/>
        </authorList>
    </citation>
    <scope>NUCLEOTIDE SEQUENCE [LARGE SCALE GENOMIC DNA]</scope>
    <source>
        <strain evidence="2 3">KSS8</strain>
    </source>
</reference>
<evidence type="ECO:0000313" key="2">
    <source>
        <dbReference type="EMBL" id="MCQ8277957.1"/>
    </source>
</evidence>